<dbReference type="GeneID" id="120249787"/>
<feature type="region of interest" description="Disordered" evidence="3">
    <location>
        <begin position="1"/>
        <end position="72"/>
    </location>
</feature>
<dbReference type="RefSeq" id="XP_039114365.1">
    <property type="nucleotide sequence ID" value="XM_039258431.1"/>
</dbReference>
<dbReference type="AlphaFoldDB" id="A0AB40AHI1"/>
<dbReference type="PANTHER" id="PTHR31662">
    <property type="entry name" value="BNAANNG10740D PROTEIN-RELATED"/>
    <property type="match status" value="1"/>
</dbReference>
<accession>A0AB40AHI1</accession>
<dbReference type="Proteomes" id="UP001515500">
    <property type="component" value="Chromosome 19"/>
</dbReference>
<evidence type="ECO:0000256" key="1">
    <source>
        <dbReference type="ARBA" id="ARBA00010820"/>
    </source>
</evidence>
<sequence>MASAADDDLHRQRTGFESGASDDTDSDDDSSFAPGGADAVEPPPNPNPSVAFTAADPQNGDVDTSSPELKRRHISELGEIRSTSVAPAGPDDPRRLFQRLFSDEDEIAILKGFLEFVTQRGTTHASYQYDTGPFYDQIKAKLQLEFSKNQLVEKLRRLKKKYRTAVARIGSGRGGSPFKSPHDRAAFELSRQIWSPTFKRPRDQRAEAENSNGDPNTPNPNPVDPIDSAAGFEAPDQSALQSRKRQRERSGPVEVAVEGLATPAMSNNQMIEETMRSCLSPLLKELLNTAILGPRISGGSGSLAAWLNPLPFSLVSGGGAAGMDEKLRKQQIMELEVLAKRMELVKEQIELKLVELKSNKRG</sequence>
<proteinExistence type="inferred from homology"/>
<dbReference type="InterPro" id="IPR007592">
    <property type="entry name" value="GEBP"/>
</dbReference>
<comment type="similarity">
    <text evidence="1">Belongs to the GeBP family.</text>
</comment>
<feature type="compositionally biased region" description="Acidic residues" evidence="3">
    <location>
        <begin position="20"/>
        <end position="30"/>
    </location>
</feature>
<feature type="coiled-coil region" evidence="2">
    <location>
        <begin position="141"/>
        <end position="168"/>
    </location>
</feature>
<gene>
    <name evidence="6" type="primary">LOC120249787</name>
</gene>
<dbReference type="PANTHER" id="PTHR31662:SF1">
    <property type="entry name" value="OS01G0249900 PROTEIN"/>
    <property type="match status" value="1"/>
</dbReference>
<reference evidence="6" key="1">
    <citation type="submission" date="2025-08" db="UniProtKB">
        <authorList>
            <consortium name="RefSeq"/>
        </authorList>
    </citation>
    <scope>IDENTIFICATION</scope>
</reference>
<dbReference type="InterPro" id="IPR053932">
    <property type="entry name" value="GeBP-like_DBD"/>
</dbReference>
<evidence type="ECO:0000256" key="2">
    <source>
        <dbReference type="SAM" id="Coils"/>
    </source>
</evidence>
<feature type="domain" description="Glabrous enhancer-binding protein-like DBD" evidence="4">
    <location>
        <begin position="97"/>
        <end position="195"/>
    </location>
</feature>
<protein>
    <submittedName>
        <fullName evidence="6">Probable transcription factor At3g04930</fullName>
    </submittedName>
</protein>
<evidence type="ECO:0000259" key="4">
    <source>
        <dbReference type="Pfam" id="PF04504"/>
    </source>
</evidence>
<dbReference type="GO" id="GO:0006355">
    <property type="term" value="P:regulation of DNA-templated transcription"/>
    <property type="evidence" value="ECO:0007669"/>
    <property type="project" value="InterPro"/>
</dbReference>
<feature type="coiled-coil region" evidence="2">
    <location>
        <begin position="332"/>
        <end position="359"/>
    </location>
</feature>
<feature type="region of interest" description="Disordered" evidence="3">
    <location>
        <begin position="198"/>
        <end position="261"/>
    </location>
</feature>
<evidence type="ECO:0000256" key="3">
    <source>
        <dbReference type="SAM" id="MobiDB-lite"/>
    </source>
</evidence>
<evidence type="ECO:0000313" key="6">
    <source>
        <dbReference type="RefSeq" id="XP_039114365.1"/>
    </source>
</evidence>
<organism evidence="5 6">
    <name type="scientific">Dioscorea cayennensis subsp. rotundata</name>
    <name type="common">White Guinea yam</name>
    <name type="synonym">Dioscorea rotundata</name>
    <dbReference type="NCBI Taxonomy" id="55577"/>
    <lineage>
        <taxon>Eukaryota</taxon>
        <taxon>Viridiplantae</taxon>
        <taxon>Streptophyta</taxon>
        <taxon>Embryophyta</taxon>
        <taxon>Tracheophyta</taxon>
        <taxon>Spermatophyta</taxon>
        <taxon>Magnoliopsida</taxon>
        <taxon>Liliopsida</taxon>
        <taxon>Dioscoreales</taxon>
        <taxon>Dioscoreaceae</taxon>
        <taxon>Dioscorea</taxon>
    </lineage>
</organism>
<evidence type="ECO:0000313" key="5">
    <source>
        <dbReference type="Proteomes" id="UP001515500"/>
    </source>
</evidence>
<keyword evidence="2" id="KW-0175">Coiled coil</keyword>
<keyword evidence="5" id="KW-1185">Reference proteome</keyword>
<dbReference type="Pfam" id="PF04504">
    <property type="entry name" value="GeBP-like_DBD"/>
    <property type="match status" value="1"/>
</dbReference>
<dbReference type="GO" id="GO:0005634">
    <property type="term" value="C:nucleus"/>
    <property type="evidence" value="ECO:0007669"/>
    <property type="project" value="TreeGrafter"/>
</dbReference>
<name>A0AB40AHI1_DIOCR</name>